<dbReference type="Proteomes" id="UP000594261">
    <property type="component" value="Chromosome 4"/>
</dbReference>
<dbReference type="OMA" id="DHASEWA"/>
<reference evidence="10" key="2">
    <citation type="submission" date="2021-01" db="UniProtKB">
        <authorList>
            <consortium name="EnsemblPlants"/>
        </authorList>
    </citation>
    <scope>IDENTIFICATION</scope>
</reference>
<comment type="similarity">
    <text evidence="2">Belongs to the PC-esterase family. TBL subfamily.</text>
</comment>
<comment type="similarity">
    <text evidence="7">Belongs to the plant dirigent protein family.</text>
</comment>
<dbReference type="InterPro" id="IPR026057">
    <property type="entry name" value="TBL_C"/>
</dbReference>
<dbReference type="GO" id="GO:0048046">
    <property type="term" value="C:apoplast"/>
    <property type="evidence" value="ECO:0007669"/>
    <property type="project" value="UniProtKB-SubCell"/>
</dbReference>
<comment type="subcellular location">
    <subcellularLocation>
        <location evidence="1">Membrane</location>
        <topology evidence="1">Single-pass membrane protein</topology>
    </subcellularLocation>
    <subcellularLocation>
        <location evidence="7">Secreted</location>
        <location evidence="7">Extracellular space</location>
        <location evidence="7">Apoplast</location>
    </subcellularLocation>
</comment>
<keyword evidence="6" id="KW-0472">Membrane</keyword>
<comment type="subunit">
    <text evidence="7">Homodimer.</text>
</comment>
<evidence type="ECO:0000256" key="4">
    <source>
        <dbReference type="ARBA" id="ARBA00022968"/>
    </source>
</evidence>
<evidence type="ECO:0000256" key="5">
    <source>
        <dbReference type="ARBA" id="ARBA00022989"/>
    </source>
</evidence>
<dbReference type="EnsemblPlants" id="QL04p013681:mrna">
    <property type="protein sequence ID" value="QL04p013681:mrna"/>
    <property type="gene ID" value="QL04p013681"/>
</dbReference>
<dbReference type="GO" id="GO:0016413">
    <property type="term" value="F:O-acetyltransferase activity"/>
    <property type="evidence" value="ECO:0007669"/>
    <property type="project" value="InterPro"/>
</dbReference>
<evidence type="ECO:0000256" key="6">
    <source>
        <dbReference type="ARBA" id="ARBA00023136"/>
    </source>
</evidence>
<evidence type="ECO:0000313" key="11">
    <source>
        <dbReference type="Proteomes" id="UP000594261"/>
    </source>
</evidence>
<dbReference type="InParanoid" id="A0A7N2LCE6"/>
<dbReference type="PANTHER" id="PTHR32285">
    <property type="entry name" value="PROTEIN TRICHOME BIREFRINGENCE-LIKE 9-RELATED"/>
    <property type="match status" value="1"/>
</dbReference>
<dbReference type="Pfam" id="PF13839">
    <property type="entry name" value="PC-Esterase"/>
    <property type="match status" value="2"/>
</dbReference>
<comment type="function">
    <text evidence="7">Dirigent proteins impart stereoselectivity on the phenoxy radical-coupling reaction, yielding optically active lignans from two molecules of coniferyl alcohol in the biosynthesis of lignans, flavonolignans, and alkaloids and thus plays a central role in plant secondary metabolism.</text>
</comment>
<keyword evidence="7" id="KW-0964">Secreted</keyword>
<evidence type="ECO:0000259" key="8">
    <source>
        <dbReference type="Pfam" id="PF13839"/>
    </source>
</evidence>
<keyword evidence="4" id="KW-0735">Signal-anchor</keyword>
<dbReference type="Pfam" id="PF03018">
    <property type="entry name" value="Dirigent"/>
    <property type="match status" value="1"/>
</dbReference>
<evidence type="ECO:0000256" key="7">
    <source>
        <dbReference type="RuleBase" id="RU363099"/>
    </source>
</evidence>
<dbReference type="AlphaFoldDB" id="A0A7N2LCE6"/>
<feature type="domain" description="Trichome birefringence-like N-terminal" evidence="9">
    <location>
        <begin position="345"/>
        <end position="397"/>
    </location>
</feature>
<accession>A0A7N2LCE6</accession>
<evidence type="ECO:0000256" key="3">
    <source>
        <dbReference type="ARBA" id="ARBA00022692"/>
    </source>
</evidence>
<reference evidence="10 11" key="1">
    <citation type="journal article" date="2016" name="G3 (Bethesda)">
        <title>First Draft Assembly and Annotation of the Genome of a California Endemic Oak Quercus lobata Nee (Fagaceae).</title>
        <authorList>
            <person name="Sork V.L."/>
            <person name="Fitz-Gibbon S.T."/>
            <person name="Puiu D."/>
            <person name="Crepeau M."/>
            <person name="Gugger P.F."/>
            <person name="Sherman R."/>
            <person name="Stevens K."/>
            <person name="Langley C.H."/>
            <person name="Pellegrini M."/>
            <person name="Salzberg S.L."/>
        </authorList>
    </citation>
    <scope>NUCLEOTIDE SEQUENCE [LARGE SCALE GENOMIC DNA]</scope>
    <source>
        <strain evidence="10 11">cv. SW786</strain>
    </source>
</reference>
<feature type="domain" description="Trichome birefringence-like C-terminal" evidence="8">
    <location>
        <begin position="1"/>
        <end position="235"/>
    </location>
</feature>
<keyword evidence="7" id="KW-0052">Apoplast</keyword>
<evidence type="ECO:0000313" key="10">
    <source>
        <dbReference type="EnsemblPlants" id="QL04p013681:mrna"/>
    </source>
</evidence>
<evidence type="ECO:0000259" key="9">
    <source>
        <dbReference type="Pfam" id="PF14416"/>
    </source>
</evidence>
<dbReference type="GO" id="GO:0005794">
    <property type="term" value="C:Golgi apparatus"/>
    <property type="evidence" value="ECO:0007669"/>
    <property type="project" value="TreeGrafter"/>
</dbReference>
<proteinExistence type="inferred from homology"/>
<evidence type="ECO:0000256" key="1">
    <source>
        <dbReference type="ARBA" id="ARBA00004167"/>
    </source>
</evidence>
<keyword evidence="11" id="KW-1185">Reference proteome</keyword>
<protein>
    <recommendedName>
        <fullName evidence="7">Dirigent protein</fullName>
    </recommendedName>
</protein>
<dbReference type="GO" id="GO:0016020">
    <property type="term" value="C:membrane"/>
    <property type="evidence" value="ECO:0007669"/>
    <property type="project" value="UniProtKB-SubCell"/>
</dbReference>
<keyword evidence="5" id="KW-1133">Transmembrane helix</keyword>
<dbReference type="EMBL" id="LRBV02000004">
    <property type="status" value="NOT_ANNOTATED_CDS"/>
    <property type="molecule type" value="Genomic_DNA"/>
</dbReference>
<evidence type="ECO:0000256" key="2">
    <source>
        <dbReference type="ARBA" id="ARBA00007727"/>
    </source>
</evidence>
<feature type="domain" description="Trichome birefringence-like C-terminal" evidence="8">
    <location>
        <begin position="398"/>
        <end position="660"/>
    </location>
</feature>
<name>A0A7N2LCE6_QUELO</name>
<dbReference type="Gramene" id="QL04p013681:mrna">
    <property type="protein sequence ID" value="QL04p013681:mrna"/>
    <property type="gene ID" value="QL04p013681"/>
</dbReference>
<dbReference type="InterPro" id="IPR004265">
    <property type="entry name" value="Dirigent"/>
</dbReference>
<keyword evidence="3" id="KW-0812">Transmembrane</keyword>
<organism evidence="10 11">
    <name type="scientific">Quercus lobata</name>
    <name type="common">Valley oak</name>
    <dbReference type="NCBI Taxonomy" id="97700"/>
    <lineage>
        <taxon>Eukaryota</taxon>
        <taxon>Viridiplantae</taxon>
        <taxon>Streptophyta</taxon>
        <taxon>Embryophyta</taxon>
        <taxon>Tracheophyta</taxon>
        <taxon>Spermatophyta</taxon>
        <taxon>Magnoliopsida</taxon>
        <taxon>eudicotyledons</taxon>
        <taxon>Gunneridae</taxon>
        <taxon>Pentapetalae</taxon>
        <taxon>rosids</taxon>
        <taxon>fabids</taxon>
        <taxon>Fagales</taxon>
        <taxon>Fagaceae</taxon>
        <taxon>Quercus</taxon>
    </lineage>
</organism>
<dbReference type="InterPro" id="IPR029962">
    <property type="entry name" value="TBL"/>
</dbReference>
<dbReference type="InterPro" id="IPR025846">
    <property type="entry name" value="TBL_N"/>
</dbReference>
<dbReference type="PANTHER" id="PTHR32285:SF36">
    <property type="entry name" value="PROTEIN TRICHOME BIREFRINGENCE-LIKE 38"/>
    <property type="match status" value="1"/>
</dbReference>
<dbReference type="Pfam" id="PF14416">
    <property type="entry name" value="PMR5N"/>
    <property type="match status" value="1"/>
</dbReference>
<sequence length="668" mass="76216">MFVGDSISYNQMQSLVCLLHAAAPDSNITAVKSSLYYNTTFQDYGVSIILFESHYLVDIEVAAIGRVLKLDSMKNGNIWKAMDVLVFTNWLWWYRSGPKQPWDYMEDGGKVLKDMDRMDAFRKALKTWGRWVDTYVDPGKTKVLFQGINPTHYNGMDWNNPGAINCTNETAPLNGSTYPKGLPEAEYVLKDALSTIKKPVHFFDITTLSQLRKDAHPGHYNYDKGLDCTHCIYGVFFKKFDKPLWRRGATSTSSYLRDTLTGKSPTAVIIARLPNSTFKNFTNTMIADDPLTQGPKLTTKLVGRAQGIYVMAAKNDVALLTVLEANSEQYHSNHVKSRKQLQEKTCNVYEGTWVFDNSYPLYDSSACPHIRKEFDCQKYGRPDSLYLKYRWQPKECDIPRFDGQDFLQRLKGKKIMFVGDSISVNQRESLVCLLHAAVPDSKIIEESNPLYSNTTFEDYGVSVLLFLTHYLVDIEEEQIGRVLKLDSLKNGNIWKDMDVLVFNTWLWWYRSGPAQPWDYIEDGGKVLKDMDRMDAFRKALTTWARWVDTNVDPGKTKVFFQGISPQHYNGTDWNEPGVTNCAKETTPINGSTYPSGLPTAEYIVKDVLSTIEKPVQLFDITTLSQLRKDAHPSSYNAFKGMDCTHWCVAGLLDTWNQLLYVALTSERC</sequence>